<gene>
    <name evidence="15 16" type="primary">aat</name>
    <name evidence="16" type="ORF">Lspi_0482</name>
</gene>
<reference evidence="16 17" key="1">
    <citation type="submission" date="2015-11" db="EMBL/GenBank/DDBJ databases">
        <title>Genomic analysis of 38 Legionella species identifies large and diverse effector repertoires.</title>
        <authorList>
            <person name="Burstein D."/>
            <person name="Amaro F."/>
            <person name="Zusman T."/>
            <person name="Lifshitz Z."/>
            <person name="Cohen O."/>
            <person name="Gilbert J.A."/>
            <person name="Pupko T."/>
            <person name="Shuman H.A."/>
            <person name="Segal G."/>
        </authorList>
    </citation>
    <scope>NUCLEOTIDE SEQUENCE [LARGE SCALE GENOMIC DNA]</scope>
    <source>
        <strain evidence="16 17">Mt.St.Helens-9</strain>
    </source>
</reference>
<evidence type="ECO:0000313" key="16">
    <source>
        <dbReference type="EMBL" id="KTD65770.1"/>
    </source>
</evidence>
<dbReference type="Gene3D" id="3.30.70.3550">
    <property type="entry name" value="Leucyl/phenylalanyl-tRNA-protein transferase, N-terminal domain"/>
    <property type="match status" value="1"/>
</dbReference>
<evidence type="ECO:0000256" key="3">
    <source>
        <dbReference type="ARBA" id="ARBA00022679"/>
    </source>
</evidence>
<evidence type="ECO:0000256" key="13">
    <source>
        <dbReference type="ARBA" id="ARBA00077165"/>
    </source>
</evidence>
<name>A0A0W0Z9Q0_LEGSP</name>
<evidence type="ECO:0000256" key="4">
    <source>
        <dbReference type="ARBA" id="ARBA00023315"/>
    </source>
</evidence>
<dbReference type="STRING" id="452.Lspi_0482"/>
<evidence type="ECO:0000256" key="2">
    <source>
        <dbReference type="ARBA" id="ARBA00022490"/>
    </source>
</evidence>
<evidence type="ECO:0000256" key="7">
    <source>
        <dbReference type="ARBA" id="ARBA00051538"/>
    </source>
</evidence>
<dbReference type="GO" id="GO:0008914">
    <property type="term" value="F:leucyl-tRNA--protein transferase activity"/>
    <property type="evidence" value="ECO:0007669"/>
    <property type="project" value="UniProtKB-UniRule"/>
</dbReference>
<evidence type="ECO:0000256" key="9">
    <source>
        <dbReference type="ARBA" id="ARBA00061535"/>
    </source>
</evidence>
<keyword evidence="3 15" id="KW-0808">Transferase</keyword>
<dbReference type="Gene3D" id="3.40.630.70">
    <property type="entry name" value="Leucyl/phenylalanyl-tRNA-protein transferase, C-terminal domain"/>
    <property type="match status" value="1"/>
</dbReference>
<dbReference type="InterPro" id="IPR016181">
    <property type="entry name" value="Acyl_CoA_acyltransferase"/>
</dbReference>
<protein>
    <recommendedName>
        <fullName evidence="11 15">Leucyl/phenylalanyl-tRNA--protein transferase</fullName>
        <ecNumber evidence="10 15">2.3.2.6</ecNumber>
    </recommendedName>
    <alternativeName>
        <fullName evidence="12 15">L/F-transferase</fullName>
    </alternativeName>
    <alternativeName>
        <fullName evidence="13 15">Leucyltransferase</fullName>
    </alternativeName>
    <alternativeName>
        <fullName evidence="14 15">Phenyalanyltransferase</fullName>
    </alternativeName>
</protein>
<keyword evidence="2 15" id="KW-0963">Cytoplasm</keyword>
<evidence type="ECO:0000313" key="17">
    <source>
        <dbReference type="Proteomes" id="UP000054877"/>
    </source>
</evidence>
<dbReference type="PATRIC" id="fig|452.5.peg.532"/>
<keyword evidence="17" id="KW-1185">Reference proteome</keyword>
<dbReference type="InterPro" id="IPR004616">
    <property type="entry name" value="Leu/Phe-tRNA_Trfase"/>
</dbReference>
<evidence type="ECO:0000256" key="1">
    <source>
        <dbReference type="ARBA" id="ARBA00004496"/>
    </source>
</evidence>
<proteinExistence type="inferred from homology"/>
<comment type="similarity">
    <text evidence="9 15">Belongs to the L/F-transferase family.</text>
</comment>
<comment type="catalytic activity">
    <reaction evidence="5 15">
        <text>L-phenylalanyl-tRNA(Phe) + an N-terminal L-alpha-aminoacyl-[protein] = an N-terminal L-phenylalanyl-L-alpha-aminoacyl-[protein] + tRNA(Phe)</text>
        <dbReference type="Rhea" id="RHEA:43632"/>
        <dbReference type="Rhea" id="RHEA-COMP:9668"/>
        <dbReference type="Rhea" id="RHEA-COMP:9699"/>
        <dbReference type="Rhea" id="RHEA-COMP:10636"/>
        <dbReference type="Rhea" id="RHEA-COMP:10637"/>
        <dbReference type="ChEBI" id="CHEBI:78442"/>
        <dbReference type="ChEBI" id="CHEBI:78531"/>
        <dbReference type="ChEBI" id="CHEBI:78597"/>
        <dbReference type="ChEBI" id="CHEBI:83561"/>
        <dbReference type="EC" id="2.3.2.6"/>
    </reaction>
</comment>
<comment type="caution">
    <text evidence="16">The sequence shown here is derived from an EMBL/GenBank/DDBJ whole genome shotgun (WGS) entry which is preliminary data.</text>
</comment>
<evidence type="ECO:0000256" key="11">
    <source>
        <dbReference type="ARBA" id="ARBA00074372"/>
    </source>
</evidence>
<dbReference type="OrthoDB" id="9790282at2"/>
<keyword evidence="4 15" id="KW-0012">Acyltransferase</keyword>
<dbReference type="FunFam" id="3.30.70.3550:FF:000001">
    <property type="entry name" value="Leucyl/phenylalanyl-tRNA--protein transferase"/>
    <property type="match status" value="1"/>
</dbReference>
<dbReference type="RefSeq" id="WP_082642716.1">
    <property type="nucleotide sequence ID" value="NZ_CAAAII010000003.1"/>
</dbReference>
<sequence>MYGRPGRGKISGYGRRLIISSPTFLDGDDFTFPDPESSDKEGLVAVGGDLSPNHLLTAYRQGIFPWYEPGYPILWWSPDPRLLLQPEHFRLSRSLKQALKKPYRVDFDTDFASVIAACSSCSGRINNTWITGEMQTAYNELHNLGYAHSVEVRQEGQLIGGLYGISLGRAFFGESMFHLQRDASKIALYYLCQLLGQWQFDFIDCQLPTPHLQRLGARIVRRREFLQRLRHTLHHPTHVGTWLHHSIDS</sequence>
<dbReference type="GO" id="GO:0030163">
    <property type="term" value="P:protein catabolic process"/>
    <property type="evidence" value="ECO:0007669"/>
    <property type="project" value="UniProtKB-UniRule"/>
</dbReference>
<dbReference type="SUPFAM" id="SSF55729">
    <property type="entry name" value="Acyl-CoA N-acyltransferases (Nat)"/>
    <property type="match status" value="1"/>
</dbReference>
<evidence type="ECO:0000256" key="8">
    <source>
        <dbReference type="ARBA" id="ARBA00054043"/>
    </source>
</evidence>
<comment type="catalytic activity">
    <reaction evidence="6 15">
        <text>N-terminal L-arginyl-[protein] + L-leucyl-tRNA(Leu) = N-terminal L-leucyl-L-arginyl-[protein] + tRNA(Leu) + H(+)</text>
        <dbReference type="Rhea" id="RHEA:50416"/>
        <dbReference type="Rhea" id="RHEA-COMP:9613"/>
        <dbReference type="Rhea" id="RHEA-COMP:9622"/>
        <dbReference type="Rhea" id="RHEA-COMP:12672"/>
        <dbReference type="Rhea" id="RHEA-COMP:12673"/>
        <dbReference type="ChEBI" id="CHEBI:15378"/>
        <dbReference type="ChEBI" id="CHEBI:64719"/>
        <dbReference type="ChEBI" id="CHEBI:78442"/>
        <dbReference type="ChEBI" id="CHEBI:78494"/>
        <dbReference type="ChEBI" id="CHEBI:133044"/>
        <dbReference type="EC" id="2.3.2.6"/>
    </reaction>
</comment>
<organism evidence="16 17">
    <name type="scientific">Legionella spiritensis</name>
    <dbReference type="NCBI Taxonomy" id="452"/>
    <lineage>
        <taxon>Bacteria</taxon>
        <taxon>Pseudomonadati</taxon>
        <taxon>Pseudomonadota</taxon>
        <taxon>Gammaproteobacteria</taxon>
        <taxon>Legionellales</taxon>
        <taxon>Legionellaceae</taxon>
        <taxon>Legionella</taxon>
    </lineage>
</organism>
<dbReference type="InterPro" id="IPR042221">
    <property type="entry name" value="Leu/Phe-tRNA_Trfase_N"/>
</dbReference>
<dbReference type="GO" id="GO:0005737">
    <property type="term" value="C:cytoplasm"/>
    <property type="evidence" value="ECO:0007669"/>
    <property type="project" value="UniProtKB-SubCell"/>
</dbReference>
<comment type="function">
    <text evidence="8 15">Functions in the N-end rule pathway of protein degradation where it conjugates Leu, Phe and, less efficiently, Met from aminoacyl-tRNAs to the N-termini of proteins containing an N-terminal arginine or lysine.</text>
</comment>
<comment type="catalytic activity">
    <reaction evidence="7 15">
        <text>N-terminal L-lysyl-[protein] + L-leucyl-tRNA(Leu) = N-terminal L-leucyl-L-lysyl-[protein] + tRNA(Leu) + H(+)</text>
        <dbReference type="Rhea" id="RHEA:12340"/>
        <dbReference type="Rhea" id="RHEA-COMP:9613"/>
        <dbReference type="Rhea" id="RHEA-COMP:9622"/>
        <dbReference type="Rhea" id="RHEA-COMP:12670"/>
        <dbReference type="Rhea" id="RHEA-COMP:12671"/>
        <dbReference type="ChEBI" id="CHEBI:15378"/>
        <dbReference type="ChEBI" id="CHEBI:65249"/>
        <dbReference type="ChEBI" id="CHEBI:78442"/>
        <dbReference type="ChEBI" id="CHEBI:78494"/>
        <dbReference type="ChEBI" id="CHEBI:133043"/>
        <dbReference type="EC" id="2.3.2.6"/>
    </reaction>
</comment>
<evidence type="ECO:0000256" key="15">
    <source>
        <dbReference type="HAMAP-Rule" id="MF_00688"/>
    </source>
</evidence>
<dbReference type="PANTHER" id="PTHR30098:SF2">
    <property type="entry name" value="LEUCYL_PHENYLALANYL-TRNA--PROTEIN TRANSFERASE"/>
    <property type="match status" value="1"/>
</dbReference>
<dbReference type="HAMAP" id="MF_00688">
    <property type="entry name" value="Leu_Phe_trans"/>
    <property type="match status" value="1"/>
</dbReference>
<evidence type="ECO:0000256" key="5">
    <source>
        <dbReference type="ARBA" id="ARBA00050607"/>
    </source>
</evidence>
<dbReference type="PANTHER" id="PTHR30098">
    <property type="entry name" value="LEUCYL/PHENYLALANYL-TRNA--PROTEIN TRANSFERASE"/>
    <property type="match status" value="1"/>
</dbReference>
<evidence type="ECO:0000256" key="10">
    <source>
        <dbReference type="ARBA" id="ARBA00066767"/>
    </source>
</evidence>
<evidence type="ECO:0000256" key="12">
    <source>
        <dbReference type="ARBA" id="ARBA00077136"/>
    </source>
</evidence>
<evidence type="ECO:0000256" key="6">
    <source>
        <dbReference type="ARBA" id="ARBA00050652"/>
    </source>
</evidence>
<dbReference type="Proteomes" id="UP000054877">
    <property type="component" value="Unassembled WGS sequence"/>
</dbReference>
<dbReference type="NCBIfam" id="TIGR00667">
    <property type="entry name" value="aat"/>
    <property type="match status" value="1"/>
</dbReference>
<dbReference type="EMBL" id="LNYX01000005">
    <property type="protein sequence ID" value="KTD65770.1"/>
    <property type="molecule type" value="Genomic_DNA"/>
</dbReference>
<dbReference type="AlphaFoldDB" id="A0A0W0Z9Q0"/>
<dbReference type="Pfam" id="PF03588">
    <property type="entry name" value="Leu_Phe_trans"/>
    <property type="match status" value="1"/>
</dbReference>
<dbReference type="EC" id="2.3.2.6" evidence="10 15"/>
<accession>A0A0W0Z9Q0</accession>
<evidence type="ECO:0000256" key="14">
    <source>
        <dbReference type="ARBA" id="ARBA00083640"/>
    </source>
</evidence>
<dbReference type="InterPro" id="IPR042203">
    <property type="entry name" value="Leu/Phe-tRNA_Trfase_C"/>
</dbReference>
<comment type="subcellular location">
    <subcellularLocation>
        <location evidence="1 15">Cytoplasm</location>
    </subcellularLocation>
</comment>